<dbReference type="Pfam" id="PF17305">
    <property type="entry name" value="DUF5354"/>
    <property type="match status" value="1"/>
</dbReference>
<evidence type="ECO:0000313" key="2">
    <source>
        <dbReference type="EMBL" id="KAL3079503.1"/>
    </source>
</evidence>
<dbReference type="InterPro" id="IPR035291">
    <property type="entry name" value="DUF5354"/>
</dbReference>
<protein>
    <submittedName>
        <fullName evidence="2">Uncharacterized protein</fullName>
    </submittedName>
</protein>
<accession>A0ABD2J1P2</accession>
<dbReference type="Proteomes" id="UP001620626">
    <property type="component" value="Unassembled WGS sequence"/>
</dbReference>
<organism evidence="2 3">
    <name type="scientific">Heterodera trifolii</name>
    <dbReference type="NCBI Taxonomy" id="157864"/>
    <lineage>
        <taxon>Eukaryota</taxon>
        <taxon>Metazoa</taxon>
        <taxon>Ecdysozoa</taxon>
        <taxon>Nematoda</taxon>
        <taxon>Chromadorea</taxon>
        <taxon>Rhabditida</taxon>
        <taxon>Tylenchina</taxon>
        <taxon>Tylenchomorpha</taxon>
        <taxon>Tylenchoidea</taxon>
        <taxon>Heteroderidae</taxon>
        <taxon>Heteroderinae</taxon>
        <taxon>Heterodera</taxon>
    </lineage>
</organism>
<evidence type="ECO:0000313" key="3">
    <source>
        <dbReference type="Proteomes" id="UP001620626"/>
    </source>
</evidence>
<feature type="compositionally biased region" description="Low complexity" evidence="1">
    <location>
        <begin position="24"/>
        <end position="47"/>
    </location>
</feature>
<evidence type="ECO:0000256" key="1">
    <source>
        <dbReference type="SAM" id="MobiDB-lite"/>
    </source>
</evidence>
<name>A0ABD2J1P2_9BILA</name>
<gene>
    <name evidence="2" type="ORF">niasHT_032511</name>
</gene>
<feature type="region of interest" description="Disordered" evidence="1">
    <location>
        <begin position="1"/>
        <end position="64"/>
    </location>
</feature>
<feature type="compositionally biased region" description="Polar residues" evidence="1">
    <location>
        <begin position="48"/>
        <end position="59"/>
    </location>
</feature>
<dbReference type="EMBL" id="JBICBT010001186">
    <property type="protein sequence ID" value="KAL3079503.1"/>
    <property type="molecule type" value="Genomic_DNA"/>
</dbReference>
<sequence length="253" mass="28089">MATPAMMMYNHGGSTNQWEDESAETQNAATTTTSSSSSNNSNIRTATYSNRRSTNNYGSDNREDSSIINVRPAACNGGDEKVVVEYGCGKFQRRHLCHRRMPSSTMTMARRCALVLMILCTQLSNNALVAGLTCYETVNGKTTIVQNESWTYCALVPATIVGNELVNGSQFGLGPDNDMMAAYNTAFAMSVDEYRILTVCIYERYDFSRFMTIKPDLAVEFAFRCVCNYDLCNSEPTFSAYLSAIKSESFARR</sequence>
<proteinExistence type="predicted"/>
<comment type="caution">
    <text evidence="2">The sequence shown here is derived from an EMBL/GenBank/DDBJ whole genome shotgun (WGS) entry which is preliminary data.</text>
</comment>
<dbReference type="AlphaFoldDB" id="A0ABD2J1P2"/>
<keyword evidence="3" id="KW-1185">Reference proteome</keyword>
<reference evidence="2 3" key="1">
    <citation type="submission" date="2024-10" db="EMBL/GenBank/DDBJ databases">
        <authorList>
            <person name="Kim D."/>
        </authorList>
    </citation>
    <scope>NUCLEOTIDE SEQUENCE [LARGE SCALE GENOMIC DNA]</scope>
    <source>
        <strain evidence="2">BH-2024</strain>
    </source>
</reference>